<evidence type="ECO:0000259" key="1">
    <source>
        <dbReference type="Pfam" id="PF13372"/>
    </source>
</evidence>
<proteinExistence type="predicted"/>
<comment type="caution">
    <text evidence="2">The sequence shown here is derived from an EMBL/GenBank/DDBJ whole genome shotgun (WGS) entry which is preliminary data.</text>
</comment>
<protein>
    <submittedName>
        <fullName evidence="2">Alginate export family protein</fullName>
    </submittedName>
</protein>
<evidence type="ECO:0000313" key="2">
    <source>
        <dbReference type="EMBL" id="MDN5213981.1"/>
    </source>
</evidence>
<dbReference type="Pfam" id="PF13372">
    <property type="entry name" value="Alginate_exp"/>
    <property type="match status" value="1"/>
</dbReference>
<feature type="domain" description="Alginate export" evidence="1">
    <location>
        <begin position="25"/>
        <end position="392"/>
    </location>
</feature>
<keyword evidence="3" id="KW-1185">Reference proteome</keyword>
<dbReference type="RefSeq" id="WP_346759319.1">
    <property type="nucleotide sequence ID" value="NZ_JAUJEB010000004.1"/>
</dbReference>
<sequence>MMKRKFYLSILIIFIIAGKVHAQFTVTGEIRPRAEFRNGFKTLNNESTDPAFFIEQRSRLYLDYKNEKFVFRLTFQDIRLWGENPQIFKADNALFNVHEAWGQYNFSEKSALRVGRQELDYDNARFLGNLAWAQQSRSHDLAKFTYDAGDLQFHVGAAFNQEDVISNPEPRRLSGTLYATGGNYKTMQFAWFHKDYEKSDFSLLFLNNGVQSLADSSVNFSQTLGFIGKRSLGKINLEGELYYQFGNDPSGRDLSAYLASLSLKFKAGLLPITIGADILSGTDPGSSKSNAFTPLYGTNHKFYGFMDYFYVGNGHGNVGLRDFFIKSKIKTGQKSGLIIHLHEFLSNATIMDGDNNESSSVLGTEIDLVYNLDIAKEVNFKLGYSQLFASDSMEIIKGGDKSELNNWAWAMLTIKPVLFKK</sequence>
<reference evidence="2" key="1">
    <citation type="submission" date="2023-06" db="EMBL/GenBank/DDBJ databases">
        <title>Genomic of Agaribacillus aureum.</title>
        <authorList>
            <person name="Wang G."/>
        </authorList>
    </citation>
    <scope>NUCLEOTIDE SEQUENCE</scope>
    <source>
        <strain evidence="2">BMA12</strain>
    </source>
</reference>
<dbReference type="Proteomes" id="UP001172083">
    <property type="component" value="Unassembled WGS sequence"/>
</dbReference>
<dbReference type="InterPro" id="IPR025388">
    <property type="entry name" value="Alginate_export_dom"/>
</dbReference>
<organism evidence="2 3">
    <name type="scientific">Agaribacillus aureus</name>
    <dbReference type="NCBI Taxonomy" id="3051825"/>
    <lineage>
        <taxon>Bacteria</taxon>
        <taxon>Pseudomonadati</taxon>
        <taxon>Bacteroidota</taxon>
        <taxon>Cytophagia</taxon>
        <taxon>Cytophagales</taxon>
        <taxon>Splendidivirgaceae</taxon>
        <taxon>Agaribacillus</taxon>
    </lineage>
</organism>
<dbReference type="SUPFAM" id="SSF56935">
    <property type="entry name" value="Porins"/>
    <property type="match status" value="1"/>
</dbReference>
<evidence type="ECO:0000313" key="3">
    <source>
        <dbReference type="Proteomes" id="UP001172083"/>
    </source>
</evidence>
<dbReference type="EMBL" id="JAUJEB010000004">
    <property type="protein sequence ID" value="MDN5213981.1"/>
    <property type="molecule type" value="Genomic_DNA"/>
</dbReference>
<gene>
    <name evidence="2" type="ORF">QQ020_18035</name>
</gene>
<name>A0ABT8LC98_9BACT</name>
<accession>A0ABT8LC98</accession>